<feature type="domain" description="BTB" evidence="1">
    <location>
        <begin position="90"/>
        <end position="160"/>
    </location>
</feature>
<dbReference type="Proteomes" id="UP001159428">
    <property type="component" value="Unassembled WGS sequence"/>
</dbReference>
<dbReference type="InterPro" id="IPR006571">
    <property type="entry name" value="TLDc_dom"/>
</dbReference>
<dbReference type="InterPro" id="IPR003131">
    <property type="entry name" value="T1-type_BTB"/>
</dbReference>
<name>A0AAU9WXI6_9CNID</name>
<dbReference type="InterPro" id="IPR011333">
    <property type="entry name" value="SKP1/BTB/POZ_sf"/>
</dbReference>
<dbReference type="Pfam" id="PF07534">
    <property type="entry name" value="TLD"/>
    <property type="match status" value="2"/>
</dbReference>
<dbReference type="PROSITE" id="PS51886">
    <property type="entry name" value="TLDC"/>
    <property type="match status" value="2"/>
</dbReference>
<proteinExistence type="predicted"/>
<feature type="non-terminal residue" evidence="3">
    <location>
        <position position="1"/>
    </location>
</feature>
<dbReference type="Gene3D" id="3.30.710.10">
    <property type="entry name" value="Potassium Channel Kv1.1, Chain A"/>
    <property type="match status" value="2"/>
</dbReference>
<organism evidence="3 4">
    <name type="scientific">Pocillopora meandrina</name>
    <dbReference type="NCBI Taxonomy" id="46732"/>
    <lineage>
        <taxon>Eukaryota</taxon>
        <taxon>Metazoa</taxon>
        <taxon>Cnidaria</taxon>
        <taxon>Anthozoa</taxon>
        <taxon>Hexacorallia</taxon>
        <taxon>Scleractinia</taxon>
        <taxon>Astrocoeniina</taxon>
        <taxon>Pocilloporidae</taxon>
        <taxon>Pocillopora</taxon>
    </lineage>
</organism>
<dbReference type="PANTHER" id="PTHR14499:SF144">
    <property type="entry name" value="POTASSIUM CHANNEL TETRAMERISATION-TYPE BTB DOMAIN-CONTAINING PROTEIN"/>
    <property type="match status" value="1"/>
</dbReference>
<evidence type="ECO:0000313" key="4">
    <source>
        <dbReference type="Proteomes" id="UP001159428"/>
    </source>
</evidence>
<dbReference type="SMART" id="SM00584">
    <property type="entry name" value="TLDc"/>
    <property type="match status" value="2"/>
</dbReference>
<dbReference type="PROSITE" id="PS50097">
    <property type="entry name" value="BTB"/>
    <property type="match status" value="2"/>
</dbReference>
<dbReference type="Pfam" id="PF02214">
    <property type="entry name" value="BTB_2"/>
    <property type="match status" value="2"/>
</dbReference>
<gene>
    <name evidence="3" type="ORF">PMEA_00013383</name>
</gene>
<dbReference type="InterPro" id="IPR000210">
    <property type="entry name" value="BTB/POZ_dom"/>
</dbReference>
<evidence type="ECO:0000259" key="2">
    <source>
        <dbReference type="PROSITE" id="PS51886"/>
    </source>
</evidence>
<evidence type="ECO:0000313" key="3">
    <source>
        <dbReference type="EMBL" id="CAH3128244.1"/>
    </source>
</evidence>
<dbReference type="GO" id="GO:0051260">
    <property type="term" value="P:protein homooligomerization"/>
    <property type="evidence" value="ECO:0007669"/>
    <property type="project" value="InterPro"/>
</dbReference>
<dbReference type="SUPFAM" id="SSF54695">
    <property type="entry name" value="POZ domain"/>
    <property type="match status" value="2"/>
</dbReference>
<comment type="caution">
    <text evidence="3">The sequence shown here is derived from an EMBL/GenBank/DDBJ whole genome shotgun (WGS) entry which is preliminary data.</text>
</comment>
<feature type="domain" description="TLDc" evidence="2">
    <location>
        <begin position="498"/>
        <end position="673"/>
    </location>
</feature>
<feature type="domain" description="TLDc" evidence="2">
    <location>
        <begin position="208"/>
        <end position="427"/>
    </location>
</feature>
<protein>
    <recommendedName>
        <fullName evidence="5">BTB domain-containing protein</fullName>
    </recommendedName>
</protein>
<evidence type="ECO:0008006" key="5">
    <source>
        <dbReference type="Google" id="ProtNLM"/>
    </source>
</evidence>
<sequence length="674" mass="75251">DNFASDYQGCVCFERTKQFATVCARNMNDETHCEGSLGEEDQRKDQDLSEALNQIEEACKVFKREAEKLRQEREVVDALSKKVENFHFPSTVKLNVGGHIFETSLQTLTKGAPNSMLAAMFSGKFDLKPAEDGAFFIDRDGTHFRFILNFLRTGTLTLPEDATVFEEVMKEANFYQIQELVDALERPYDPTQSPILGLKVAELFGESMIVITEEHRNALRGFLPSGCENWHLLFRASRHGFKAQNFHSRCDNKGPTVTIVQSGDYIFGGFMEISWASGPVTTFVKSTQSFLFSLVNPSGVGPTKMPLMSQNQKSGMVGHSGYGPTFGIKGSLFFSISRDLFISNDANTNTESHSELGTSYECPRGQESSFLTGAMNGGMYSSTVKLNVGGHYFTTSLQTLTKDPDSMLAAMFSGKFEMRPSEDGAFFIDRDGTHFRFILNYLRTGKLTLPDEETILREIEEEADFYQITGIINELKEPSFFGSSLQANKFPEPFQESKILTSIEHCRVLQAWLPSSSRTWVLLYRASRDGSSAESFHSKCDNKGPTVTIVNSVNNIFGGFTDMPWMSVTFLGRVTWVTQSKAFLFSMVNPHGLGPTKMPINKIHLKGFYCDSSLGPKFGGQRDLEIISRDGEGNISGFSHLGRSFDTPPGQQATFLTGKKKFKVTDYEVFGLHE</sequence>
<dbReference type="PANTHER" id="PTHR14499">
    <property type="entry name" value="POTASSIUM CHANNEL TETRAMERIZATION DOMAIN-CONTAINING"/>
    <property type="match status" value="1"/>
</dbReference>
<reference evidence="3 4" key="1">
    <citation type="submission" date="2022-05" db="EMBL/GenBank/DDBJ databases">
        <authorList>
            <consortium name="Genoscope - CEA"/>
            <person name="William W."/>
        </authorList>
    </citation>
    <scope>NUCLEOTIDE SEQUENCE [LARGE SCALE GENOMIC DNA]</scope>
</reference>
<feature type="domain" description="BTB" evidence="1">
    <location>
        <begin position="382"/>
        <end position="451"/>
    </location>
</feature>
<dbReference type="SMART" id="SM00225">
    <property type="entry name" value="BTB"/>
    <property type="match status" value="2"/>
</dbReference>
<dbReference type="EMBL" id="CALNXJ010000023">
    <property type="protein sequence ID" value="CAH3128244.1"/>
    <property type="molecule type" value="Genomic_DNA"/>
</dbReference>
<dbReference type="CDD" id="cd18376">
    <property type="entry name" value="BTB_POZ_FIP2-like"/>
    <property type="match status" value="1"/>
</dbReference>
<accession>A0AAU9WXI6</accession>
<dbReference type="AlphaFoldDB" id="A0AAU9WXI6"/>
<keyword evidence="4" id="KW-1185">Reference proteome</keyword>
<evidence type="ECO:0000259" key="1">
    <source>
        <dbReference type="PROSITE" id="PS50097"/>
    </source>
</evidence>